<proteinExistence type="predicted"/>
<dbReference type="PANTHER" id="PTHR34387:SF2">
    <property type="entry name" value="SLR1258 PROTEIN"/>
    <property type="match status" value="1"/>
</dbReference>
<dbReference type="Gene3D" id="3.30.110.170">
    <property type="entry name" value="Protein of unknown function (DUF541), domain 1"/>
    <property type="match status" value="1"/>
</dbReference>
<sequence length="254" mass="27241">MITFPFHAAARTALPALAIMVAGMSLHPLAAMAQRPIFSSTTAPTAPTLELSASGTVHAQPDELTAVFYAESRADTAAAAQAQVNTQISKAIATAGHTDGLSVNAESYSVHHEDADPKQNRRQSQWIARQTIRLTAPEGKGLLPLVAQLQGDNLVLTQLDWSLSAPRRAELTRKAETLALQDMQQRAQAAAETLKLKIGAIRTVTLDDQDFPRPRPMMMMARMASADMTAPEAPAAMQDVTATVHATLILQDTE</sequence>
<evidence type="ECO:0000313" key="2">
    <source>
        <dbReference type="Proteomes" id="UP000427842"/>
    </source>
</evidence>
<evidence type="ECO:0000313" key="1">
    <source>
        <dbReference type="EMBL" id="KAB8124471.1"/>
    </source>
</evidence>
<keyword evidence="2" id="KW-1185">Reference proteome</keyword>
<gene>
    <name evidence="1" type="ORF">D3W54_10070</name>
</gene>
<reference evidence="1 2" key="1">
    <citation type="submission" date="2018-09" db="EMBL/GenBank/DDBJ databases">
        <title>Genome sequence and characterization of the bcs clusters for the production of nanocellulose from the low pH resistant strain Komagataeibacter medellinensis ID13488.</title>
        <authorList>
            <person name="Hernandez-Arriaga A.M."/>
            <person name="Del Cerro C."/>
            <person name="Urbina L."/>
            <person name="Eceiza A."/>
            <person name="Retegi A."/>
            <person name="Prieto M.A."/>
        </authorList>
    </citation>
    <scope>NUCLEOTIDE SEQUENCE [LARGE SCALE GENOMIC DNA]</scope>
    <source>
        <strain evidence="1 2">ID13488</strain>
    </source>
</reference>
<dbReference type="RefSeq" id="WP_153470431.1">
    <property type="nucleotide sequence ID" value="NZ_QYAZ01000001.1"/>
</dbReference>
<name>A0ABQ6VWH6_9PROT</name>
<organism evidence="1 2">
    <name type="scientific">Komagataeibacter medellinensis</name>
    <dbReference type="NCBI Taxonomy" id="1177712"/>
    <lineage>
        <taxon>Bacteria</taxon>
        <taxon>Pseudomonadati</taxon>
        <taxon>Pseudomonadota</taxon>
        <taxon>Alphaproteobacteria</taxon>
        <taxon>Acetobacterales</taxon>
        <taxon>Acetobacteraceae</taxon>
        <taxon>Komagataeibacter</taxon>
    </lineage>
</organism>
<dbReference type="EMBL" id="QYAZ01000001">
    <property type="protein sequence ID" value="KAB8124471.1"/>
    <property type="molecule type" value="Genomic_DNA"/>
</dbReference>
<comment type="caution">
    <text evidence="1">The sequence shown here is derived from an EMBL/GenBank/DDBJ whole genome shotgun (WGS) entry which is preliminary data.</text>
</comment>
<protein>
    <submittedName>
        <fullName evidence="1">DUF541 domain-containing protein</fullName>
    </submittedName>
</protein>
<dbReference type="PANTHER" id="PTHR34387">
    <property type="entry name" value="SLR1258 PROTEIN"/>
    <property type="match status" value="1"/>
</dbReference>
<dbReference type="InterPro" id="IPR052022">
    <property type="entry name" value="26kDa_periplasmic_antigen"/>
</dbReference>
<dbReference type="Gene3D" id="3.30.70.2970">
    <property type="entry name" value="Protein of unknown function (DUF541), domain 2"/>
    <property type="match status" value="1"/>
</dbReference>
<accession>A0ABQ6VWH6</accession>
<dbReference type="Pfam" id="PF04402">
    <property type="entry name" value="SIMPL"/>
    <property type="match status" value="1"/>
</dbReference>
<dbReference type="InterPro" id="IPR007497">
    <property type="entry name" value="SIMPL/DUF541"/>
</dbReference>
<dbReference type="Proteomes" id="UP000427842">
    <property type="component" value="Unassembled WGS sequence"/>
</dbReference>